<evidence type="ECO:0000313" key="11">
    <source>
        <dbReference type="Proteomes" id="UP000623129"/>
    </source>
</evidence>
<dbReference type="PRINTS" id="PR00019">
    <property type="entry name" value="LEURICHRPT"/>
</dbReference>
<feature type="chain" id="PRO_5032376901" evidence="9">
    <location>
        <begin position="22"/>
        <end position="462"/>
    </location>
</feature>
<dbReference type="OrthoDB" id="676979at2759"/>
<comment type="subcellular location">
    <subcellularLocation>
        <location evidence="2">Cell membrane</location>
    </subcellularLocation>
    <subcellularLocation>
        <location evidence="1">Membrane</location>
        <topology evidence="1">Single-pass membrane protein</topology>
    </subcellularLocation>
</comment>
<dbReference type="GO" id="GO:0004674">
    <property type="term" value="F:protein serine/threonine kinase activity"/>
    <property type="evidence" value="ECO:0007669"/>
    <property type="project" value="UniProtKB-EC"/>
</dbReference>
<feature type="signal peptide" evidence="9">
    <location>
        <begin position="1"/>
        <end position="21"/>
    </location>
</feature>
<dbReference type="Pfam" id="PF00560">
    <property type="entry name" value="LRR_1"/>
    <property type="match status" value="2"/>
</dbReference>
<dbReference type="Pfam" id="PF13855">
    <property type="entry name" value="LRR_8"/>
    <property type="match status" value="1"/>
</dbReference>
<name>A0A833QAY1_9POAL</name>
<dbReference type="Proteomes" id="UP000623129">
    <property type="component" value="Unassembled WGS sequence"/>
</dbReference>
<evidence type="ECO:0000256" key="6">
    <source>
        <dbReference type="ARBA" id="ARBA00022737"/>
    </source>
</evidence>
<comment type="caution">
    <text evidence="10">The sequence shown here is derived from an EMBL/GenBank/DDBJ whole genome shotgun (WGS) entry which is preliminary data.</text>
</comment>
<dbReference type="InterPro" id="IPR051716">
    <property type="entry name" value="Plant_RL_S/T_kinase"/>
</dbReference>
<evidence type="ECO:0000256" key="9">
    <source>
        <dbReference type="SAM" id="SignalP"/>
    </source>
</evidence>
<dbReference type="PANTHER" id="PTHR48053:SF44">
    <property type="entry name" value="LEUCINE-RICH REPEAT DOMAIN, L DOMAIN-CONTAINING PROTEIN-RELATED"/>
    <property type="match status" value="1"/>
</dbReference>
<dbReference type="GO" id="GO:0005886">
    <property type="term" value="C:plasma membrane"/>
    <property type="evidence" value="ECO:0007669"/>
    <property type="project" value="UniProtKB-SubCell"/>
</dbReference>
<proteinExistence type="predicted"/>
<evidence type="ECO:0000256" key="3">
    <source>
        <dbReference type="ARBA" id="ARBA00022475"/>
    </source>
</evidence>
<dbReference type="PROSITE" id="PS51450">
    <property type="entry name" value="LRR"/>
    <property type="match status" value="1"/>
</dbReference>
<keyword evidence="6" id="KW-0677">Repeat</keyword>
<dbReference type="EMBL" id="SWLB01000024">
    <property type="protein sequence ID" value="KAF3323125.1"/>
    <property type="molecule type" value="Genomic_DNA"/>
</dbReference>
<keyword evidence="8" id="KW-0675">Receptor</keyword>
<evidence type="ECO:0000256" key="5">
    <source>
        <dbReference type="ARBA" id="ARBA00022729"/>
    </source>
</evidence>
<keyword evidence="3" id="KW-1003">Cell membrane</keyword>
<evidence type="ECO:0000256" key="7">
    <source>
        <dbReference type="ARBA" id="ARBA00023136"/>
    </source>
</evidence>
<dbReference type="FunFam" id="3.80.10.10:FF:000299">
    <property type="entry name" value="Piriformospora indica-insensitive protein 2"/>
    <property type="match status" value="1"/>
</dbReference>
<keyword evidence="4" id="KW-0433">Leucine-rich repeat</keyword>
<gene>
    <name evidence="10" type="ORF">FCM35_KLT13114</name>
</gene>
<evidence type="ECO:0000256" key="2">
    <source>
        <dbReference type="ARBA" id="ARBA00004236"/>
    </source>
</evidence>
<dbReference type="InterPro" id="IPR001611">
    <property type="entry name" value="Leu-rich_rpt"/>
</dbReference>
<organism evidence="10 11">
    <name type="scientific">Carex littledalei</name>
    <dbReference type="NCBI Taxonomy" id="544730"/>
    <lineage>
        <taxon>Eukaryota</taxon>
        <taxon>Viridiplantae</taxon>
        <taxon>Streptophyta</taxon>
        <taxon>Embryophyta</taxon>
        <taxon>Tracheophyta</taxon>
        <taxon>Spermatophyta</taxon>
        <taxon>Magnoliopsida</taxon>
        <taxon>Liliopsida</taxon>
        <taxon>Poales</taxon>
        <taxon>Cyperaceae</taxon>
        <taxon>Cyperoideae</taxon>
        <taxon>Cariceae</taxon>
        <taxon>Carex</taxon>
        <taxon>Carex subgen. Euthyceras</taxon>
    </lineage>
</organism>
<protein>
    <submittedName>
        <fullName evidence="10">Protein TOO MANY MOUTHS</fullName>
    </submittedName>
</protein>
<keyword evidence="7" id="KW-0472">Membrane</keyword>
<dbReference type="InterPro" id="IPR032675">
    <property type="entry name" value="LRR_dom_sf"/>
</dbReference>
<accession>A0A833QAY1</accession>
<dbReference type="PANTHER" id="PTHR48053">
    <property type="entry name" value="LEUCINE RICH REPEAT FAMILY PROTEIN, EXPRESSED"/>
    <property type="match status" value="1"/>
</dbReference>
<evidence type="ECO:0000313" key="10">
    <source>
        <dbReference type="EMBL" id="KAF3323125.1"/>
    </source>
</evidence>
<evidence type="ECO:0000256" key="8">
    <source>
        <dbReference type="ARBA" id="ARBA00023170"/>
    </source>
</evidence>
<keyword evidence="11" id="KW-1185">Reference proteome</keyword>
<reference evidence="10" key="1">
    <citation type="submission" date="2020-01" db="EMBL/GenBank/DDBJ databases">
        <title>Genome sequence of Kobresia littledalei, the first chromosome-level genome in the family Cyperaceae.</title>
        <authorList>
            <person name="Qu G."/>
        </authorList>
    </citation>
    <scope>NUCLEOTIDE SEQUENCE</scope>
    <source>
        <strain evidence="10">C.B.Clarke</strain>
        <tissue evidence="10">Leaf</tissue>
    </source>
</reference>
<evidence type="ECO:0000256" key="4">
    <source>
        <dbReference type="ARBA" id="ARBA00022614"/>
    </source>
</evidence>
<dbReference type="AlphaFoldDB" id="A0A833QAY1"/>
<keyword evidence="5 9" id="KW-0732">Signal</keyword>
<evidence type="ECO:0000256" key="1">
    <source>
        <dbReference type="ARBA" id="ARBA00004167"/>
    </source>
</evidence>
<dbReference type="Gene3D" id="3.80.10.10">
    <property type="entry name" value="Ribonuclease Inhibitor"/>
    <property type="match status" value="1"/>
</dbReference>
<dbReference type="SUPFAM" id="SSF52058">
    <property type="entry name" value="L domain-like"/>
    <property type="match status" value="1"/>
</dbReference>
<sequence length="462" mass="50147">MDITTFLLVSLLFLLSSSTSALSLPPAEQTAAYTVLETINPFVNWRALYSDDLCVSGPHGLVCDYFTTSSCNSTSSDCTYTTFIHIVELNFGYVSDFTPNPTCNFTSSNATSLFKLLSSFPFLKKLFFFQCFVSPSSYTALPPNFFSLLPSSLEELVLINNPSLSGQIQMDASILPLRRLVITGTAITGEIPLLPPTLQQLVLSRNSLYGQIPPSISNCTNLKILDLSYNRLIGSIPDPLTQLVNLIKLDLSFNRINGRIPSQISGLKKLELLDLSYNRLTGGIPSGIGEMVGLKEIYLSGNRRIGGQIPEIWEKIGGSLVGIGFSNLGLGGSIPVSMGIFLEKLCYLALDNNLLEGPVPLQFKRLESTAREVNLERNRLHGPVPFSADFAVRTGGKLKLGGNRGLCIAGPSCRERKECLKILPACNATEVPLPVIPSGAGEEGYSGKRILWGLMLLLGLVL</sequence>